<gene>
    <name evidence="3" type="ORF">ACHAWU_005962</name>
</gene>
<feature type="chain" id="PRO_5044883610" description="NAD-dependent epimerase/dehydratase domain-containing protein" evidence="2">
    <location>
        <begin position="28"/>
        <end position="435"/>
    </location>
</feature>
<name>A0ABD3M9Z4_9STRA</name>
<dbReference type="InterPro" id="IPR050425">
    <property type="entry name" value="NAD(P)_dehydrat-like"/>
</dbReference>
<dbReference type="Proteomes" id="UP001530293">
    <property type="component" value="Unassembled WGS sequence"/>
</dbReference>
<keyword evidence="4" id="KW-1185">Reference proteome</keyword>
<protein>
    <recommendedName>
        <fullName evidence="5">NAD-dependent epimerase/dehydratase domain-containing protein</fullName>
    </recommendedName>
</protein>
<dbReference type="PANTHER" id="PTHR10366">
    <property type="entry name" value="NAD DEPENDENT EPIMERASE/DEHYDRATASE"/>
    <property type="match status" value="1"/>
</dbReference>
<keyword evidence="1" id="KW-0560">Oxidoreductase</keyword>
<evidence type="ECO:0000256" key="2">
    <source>
        <dbReference type="SAM" id="SignalP"/>
    </source>
</evidence>
<evidence type="ECO:0000313" key="3">
    <source>
        <dbReference type="EMBL" id="KAL3760427.1"/>
    </source>
</evidence>
<evidence type="ECO:0000313" key="4">
    <source>
        <dbReference type="Proteomes" id="UP001530293"/>
    </source>
</evidence>
<reference evidence="3 4" key="1">
    <citation type="submission" date="2024-10" db="EMBL/GenBank/DDBJ databases">
        <title>Updated reference genomes for cyclostephanoid diatoms.</title>
        <authorList>
            <person name="Roberts W.R."/>
            <person name="Alverson A.J."/>
        </authorList>
    </citation>
    <scope>NUCLEOTIDE SEQUENCE [LARGE SCALE GENOMIC DNA]</scope>
    <source>
        <strain evidence="3 4">AJA232-27</strain>
    </source>
</reference>
<dbReference type="GO" id="GO:0016491">
    <property type="term" value="F:oxidoreductase activity"/>
    <property type="evidence" value="ECO:0007669"/>
    <property type="project" value="UniProtKB-KW"/>
</dbReference>
<proteinExistence type="predicted"/>
<dbReference type="EMBL" id="JALLBG020000186">
    <property type="protein sequence ID" value="KAL3760427.1"/>
    <property type="molecule type" value="Genomic_DNA"/>
</dbReference>
<feature type="signal peptide" evidence="2">
    <location>
        <begin position="1"/>
        <end position="27"/>
    </location>
</feature>
<organism evidence="3 4">
    <name type="scientific">Discostella pseudostelligera</name>
    <dbReference type="NCBI Taxonomy" id="259834"/>
    <lineage>
        <taxon>Eukaryota</taxon>
        <taxon>Sar</taxon>
        <taxon>Stramenopiles</taxon>
        <taxon>Ochrophyta</taxon>
        <taxon>Bacillariophyta</taxon>
        <taxon>Coscinodiscophyceae</taxon>
        <taxon>Thalassiosirophycidae</taxon>
        <taxon>Stephanodiscales</taxon>
        <taxon>Stephanodiscaceae</taxon>
        <taxon>Discostella</taxon>
    </lineage>
</organism>
<dbReference type="SUPFAM" id="SSF51735">
    <property type="entry name" value="NAD(P)-binding Rossmann-fold domains"/>
    <property type="match status" value="1"/>
</dbReference>
<accession>A0ABD3M9Z4</accession>
<sequence>MKMKYRHQQYQHRLLFLLVALATSADAYISIVTGANGFVGRHVVYALLQNHYSDPNYQVSSEPTIICLVRPEKVQYEQSFWNAHGDEFQQSRTDDKSICVKVMPYDMLDNGETLNDAMEAAIKGRSLTLSASACPICIYHIASVFGPTPDPILTAKGNVQSSEDVIRTLDKFYDRHPNSKLRVVLTSSMAAVRATDQPPLNGKFYTHRDWNTLSELNENNWGSCYQWSKAESERRALELVRECNDRYAKDDNDGTGREITMIALCPSFVFGPPCPIPVEMREDATDTTTATGGSSSYSLTLIGQWIRGNSPVQSRLCADVRDVAKAHLVAGTMTNLPRSDADRRYILSSEVRLSSEATAEALLRGVVRAQEKRGIPCIDIDVSKISFDKQFTGGAISIGMRETDASERLKEDLGIVFRSVEETMQDTAEALLNTF</sequence>
<dbReference type="AlphaFoldDB" id="A0ABD3M9Z4"/>
<dbReference type="Gene3D" id="3.40.50.720">
    <property type="entry name" value="NAD(P)-binding Rossmann-like Domain"/>
    <property type="match status" value="1"/>
</dbReference>
<evidence type="ECO:0000256" key="1">
    <source>
        <dbReference type="ARBA" id="ARBA00023002"/>
    </source>
</evidence>
<dbReference type="InterPro" id="IPR036291">
    <property type="entry name" value="NAD(P)-bd_dom_sf"/>
</dbReference>
<keyword evidence="2" id="KW-0732">Signal</keyword>
<evidence type="ECO:0008006" key="5">
    <source>
        <dbReference type="Google" id="ProtNLM"/>
    </source>
</evidence>
<comment type="caution">
    <text evidence="3">The sequence shown here is derived from an EMBL/GenBank/DDBJ whole genome shotgun (WGS) entry which is preliminary data.</text>
</comment>
<dbReference type="PANTHER" id="PTHR10366:SF831">
    <property type="entry name" value="NAD-DEPENDENT EPIMERASE_DEHYDRATASE DOMAIN-CONTAINING PROTEIN"/>
    <property type="match status" value="1"/>
</dbReference>